<evidence type="ECO:0000256" key="1">
    <source>
        <dbReference type="ARBA" id="ARBA00022793"/>
    </source>
</evidence>
<feature type="domain" description="Thiamine pyrophosphate enzyme TPP-binding" evidence="6">
    <location>
        <begin position="567"/>
        <end position="681"/>
    </location>
</feature>
<dbReference type="PANTHER" id="PTHR42818">
    <property type="entry name" value="SULFOPYRUVATE DECARBOXYLASE SUBUNIT ALPHA"/>
    <property type="match status" value="1"/>
</dbReference>
<dbReference type="GO" id="GO:0050188">
    <property type="term" value="F:phosphoenolpyruvate mutase activity"/>
    <property type="evidence" value="ECO:0007669"/>
    <property type="project" value="UniProtKB-EC"/>
</dbReference>
<dbReference type="InterPro" id="IPR015813">
    <property type="entry name" value="Pyrv/PenolPyrv_kinase-like_dom"/>
</dbReference>
<evidence type="ECO:0000259" key="6">
    <source>
        <dbReference type="Pfam" id="PF02775"/>
    </source>
</evidence>
<dbReference type="SUPFAM" id="SSF52518">
    <property type="entry name" value="Thiamin diphosphate-binding fold (THDP-binding)"/>
    <property type="match status" value="2"/>
</dbReference>
<dbReference type="EMBL" id="HBKR01000448">
    <property type="protein sequence ID" value="CAE2263577.1"/>
    <property type="molecule type" value="Transcribed_RNA"/>
</dbReference>
<dbReference type="PANTHER" id="PTHR42818:SF1">
    <property type="entry name" value="SULFOPYRUVATE DECARBOXYLASE"/>
    <property type="match status" value="1"/>
</dbReference>
<dbReference type="PROSITE" id="PS00187">
    <property type="entry name" value="TPP_ENZYMES"/>
    <property type="match status" value="1"/>
</dbReference>
<evidence type="ECO:0000256" key="3">
    <source>
        <dbReference type="ARBA" id="ARBA00023235"/>
    </source>
</evidence>
<feature type="domain" description="Thiamine pyrophosphate enzyme N-terminal TPP-binding" evidence="7">
    <location>
        <begin position="345"/>
        <end position="445"/>
    </location>
</feature>
<evidence type="ECO:0000259" key="7">
    <source>
        <dbReference type="Pfam" id="PF02776"/>
    </source>
</evidence>
<dbReference type="GO" id="GO:0030976">
    <property type="term" value="F:thiamine pyrophosphate binding"/>
    <property type="evidence" value="ECO:0007669"/>
    <property type="project" value="InterPro"/>
</dbReference>
<dbReference type="InterPro" id="IPR040442">
    <property type="entry name" value="Pyrv_kinase-like_dom_sf"/>
</dbReference>
<dbReference type="Gene3D" id="3.40.50.970">
    <property type="match status" value="2"/>
</dbReference>
<dbReference type="InterPro" id="IPR000399">
    <property type="entry name" value="TPP-bd_CS"/>
</dbReference>
<dbReference type="CDD" id="cd07035">
    <property type="entry name" value="TPP_PYR_POX_like"/>
    <property type="match status" value="1"/>
</dbReference>
<dbReference type="GO" id="GO:0033980">
    <property type="term" value="F:phosphonopyruvate decarboxylase activity"/>
    <property type="evidence" value="ECO:0007669"/>
    <property type="project" value="InterPro"/>
</dbReference>
<gene>
    <name evidence="8" type="ORF">NAES01612_LOCUS252</name>
</gene>
<dbReference type="Gene3D" id="3.20.20.60">
    <property type="entry name" value="Phosphoenolpyruvate-binding domains"/>
    <property type="match status" value="1"/>
</dbReference>
<keyword evidence="4" id="KW-0456">Lyase</keyword>
<dbReference type="InterPro" id="IPR012001">
    <property type="entry name" value="Thiamin_PyroP_enz_TPP-bd_dom"/>
</dbReference>
<organism evidence="8">
    <name type="scientific">Paramoeba aestuarina</name>
    <dbReference type="NCBI Taxonomy" id="180227"/>
    <lineage>
        <taxon>Eukaryota</taxon>
        <taxon>Amoebozoa</taxon>
        <taxon>Discosea</taxon>
        <taxon>Flabellinia</taxon>
        <taxon>Dactylopodida</taxon>
        <taxon>Paramoebidae</taxon>
        <taxon>Paramoeba</taxon>
    </lineage>
</organism>
<accession>A0A7S4JHC3</accession>
<dbReference type="AlphaFoldDB" id="A0A7S4JHC3"/>
<protein>
    <recommendedName>
        <fullName evidence="5">phosphoenolpyruvate mutase</fullName>
        <ecNumber evidence="5">5.4.2.9</ecNumber>
    </recommendedName>
</protein>
<dbReference type="GO" id="GO:0032923">
    <property type="term" value="P:organic phosphonate biosynthetic process"/>
    <property type="evidence" value="ECO:0007669"/>
    <property type="project" value="InterPro"/>
</dbReference>
<dbReference type="InterPro" id="IPR017684">
    <property type="entry name" value="Phosphono-pyrv_decarboxylase"/>
</dbReference>
<keyword evidence="1" id="KW-0210">Decarboxylase</keyword>
<evidence type="ECO:0000256" key="5">
    <source>
        <dbReference type="ARBA" id="ARBA00024063"/>
    </source>
</evidence>
<sequence length="712" mass="78224">MMSLLLAPTTSLLTPNNKDIITPNNLTQQHFYTSKTLASKALRLRNLLTSPRLEFIMEAHNGLSAKIVEETGFDGVWASGLTMSASLGVRDNNEASWTQVLEVLEFMADRTHVPILVDGDTGYGNFNNARRLIRKLESRGIAGVCLEDKVFPKTNSFIDGENQPLADIHEFCGKIAACKDTQSDPNFNVVARIEALITGWGMDEALRRADAYRKAGADAILIHSKNSNADEILEFCRLWENQLPVVIVPTKYWNTPTEEFRKAGVSLIIWANHNLRSSIIAMKDTCSKIHENESLIPVEKAIAPVSEVFRLQDADELKDAEKTYLNQPILEETVRYFVKPQEFHELLSTKGTDFYAGVPDSLLANFCSYVQQELPKENHVITANEGSAIATAAGHYLATGKIPCVYLQNSGLGNAVNPLLSLVDKKLYQIPMLVMVGWRGQPGRRDEPQHLRMGEITPEFFKTMGIPYEILPDFPEGAEKTIENAYSYMNKEKAPYGLLIPRATFADYPPPPAEPSLSDIHREEAISIVTRHVENNAAFVSTTGFASRELFEIREQNEEGHGRDFLTIGSMGHASAIGLGLANGQPNRPVYCLDGDGSLIMHMGSLVTAGQSGLSNFKHVVLNNGVHDSVGGQPTGLGDVPVTAMAQSCGYKTTLSVDKLEDLAGAVRELANSEGPAMLEVKLALGTRSNLGRPTSSPATNKADFMEFMKKN</sequence>
<reference evidence="8" key="1">
    <citation type="submission" date="2021-01" db="EMBL/GenBank/DDBJ databases">
        <authorList>
            <person name="Corre E."/>
            <person name="Pelletier E."/>
            <person name="Niang G."/>
            <person name="Scheremetjew M."/>
            <person name="Finn R."/>
            <person name="Kale V."/>
            <person name="Holt S."/>
            <person name="Cochrane G."/>
            <person name="Meng A."/>
            <person name="Brown T."/>
            <person name="Cohen L."/>
        </authorList>
    </citation>
    <scope>NUCLEOTIDE SEQUENCE</scope>
    <source>
        <strain evidence="8">SoJaBio B1-5/56/2</strain>
    </source>
</reference>
<dbReference type="CDD" id="cd03371">
    <property type="entry name" value="TPP_PpyrDC"/>
    <property type="match status" value="1"/>
</dbReference>
<dbReference type="InterPro" id="IPR051818">
    <property type="entry name" value="TPP_dependent_decarboxylase"/>
</dbReference>
<keyword evidence="2" id="KW-0786">Thiamine pyrophosphate</keyword>
<proteinExistence type="predicted"/>
<dbReference type="InterPro" id="IPR012698">
    <property type="entry name" value="PEnolPyrv_PMutase_core"/>
</dbReference>
<evidence type="ECO:0000313" key="8">
    <source>
        <dbReference type="EMBL" id="CAE2263577.1"/>
    </source>
</evidence>
<name>A0A7S4JHC3_9EUKA</name>
<evidence type="ECO:0000256" key="2">
    <source>
        <dbReference type="ARBA" id="ARBA00023052"/>
    </source>
</evidence>
<dbReference type="SUPFAM" id="SSF51621">
    <property type="entry name" value="Phosphoenolpyruvate/pyruvate domain"/>
    <property type="match status" value="1"/>
</dbReference>
<dbReference type="InterPro" id="IPR039556">
    <property type="entry name" value="ICL/PEPM"/>
</dbReference>
<dbReference type="CDD" id="cd00377">
    <property type="entry name" value="ICL_PEPM"/>
    <property type="match status" value="1"/>
</dbReference>
<dbReference type="InterPro" id="IPR011766">
    <property type="entry name" value="TPP_enzyme_TPP-bd"/>
</dbReference>
<dbReference type="EC" id="5.4.2.9" evidence="5"/>
<dbReference type="Pfam" id="PF02775">
    <property type="entry name" value="TPP_enzyme_C"/>
    <property type="match status" value="1"/>
</dbReference>
<dbReference type="FunFam" id="3.40.50.970:FF:000100">
    <property type="entry name" value="Putative phosphonopyruvate decarboxylase"/>
    <property type="match status" value="1"/>
</dbReference>
<dbReference type="Pfam" id="PF02776">
    <property type="entry name" value="TPP_enzyme_N"/>
    <property type="match status" value="1"/>
</dbReference>
<dbReference type="NCBIfam" id="TIGR03297">
    <property type="entry name" value="Ppyr-DeCO2ase"/>
    <property type="match status" value="1"/>
</dbReference>
<evidence type="ECO:0000256" key="4">
    <source>
        <dbReference type="ARBA" id="ARBA00023239"/>
    </source>
</evidence>
<dbReference type="Pfam" id="PF13714">
    <property type="entry name" value="PEP_mutase"/>
    <property type="match status" value="1"/>
</dbReference>
<dbReference type="InterPro" id="IPR029061">
    <property type="entry name" value="THDP-binding"/>
</dbReference>
<keyword evidence="3" id="KW-0413">Isomerase</keyword>
<dbReference type="NCBIfam" id="TIGR02320">
    <property type="entry name" value="PEP_mutase"/>
    <property type="match status" value="1"/>
</dbReference>
<dbReference type="GO" id="GO:0000287">
    <property type="term" value="F:magnesium ion binding"/>
    <property type="evidence" value="ECO:0007669"/>
    <property type="project" value="InterPro"/>
</dbReference>